<sequence length="40" mass="4845">FFFFYVLNLLSNHCVSIGRRNKNNKKYENYVCFLFMSPCS</sequence>
<gene>
    <name evidence="1" type="ORF">OXX778_LOCUS14694</name>
</gene>
<dbReference type="EMBL" id="CAJNOC010003076">
    <property type="protein sequence ID" value="CAF0966576.1"/>
    <property type="molecule type" value="Genomic_DNA"/>
</dbReference>
<dbReference type="Proteomes" id="UP000663879">
    <property type="component" value="Unassembled WGS sequence"/>
</dbReference>
<keyword evidence="2" id="KW-1185">Reference proteome</keyword>
<accession>A0A814E9Y2</accession>
<comment type="caution">
    <text evidence="1">The sequence shown here is derived from an EMBL/GenBank/DDBJ whole genome shotgun (WGS) entry which is preliminary data.</text>
</comment>
<evidence type="ECO:0000313" key="1">
    <source>
        <dbReference type="EMBL" id="CAF0966576.1"/>
    </source>
</evidence>
<proteinExistence type="predicted"/>
<organism evidence="1 2">
    <name type="scientific">Brachionus calyciflorus</name>
    <dbReference type="NCBI Taxonomy" id="104777"/>
    <lineage>
        <taxon>Eukaryota</taxon>
        <taxon>Metazoa</taxon>
        <taxon>Spiralia</taxon>
        <taxon>Gnathifera</taxon>
        <taxon>Rotifera</taxon>
        <taxon>Eurotatoria</taxon>
        <taxon>Monogononta</taxon>
        <taxon>Pseudotrocha</taxon>
        <taxon>Ploima</taxon>
        <taxon>Brachionidae</taxon>
        <taxon>Brachionus</taxon>
    </lineage>
</organism>
<protein>
    <submittedName>
        <fullName evidence="1">Uncharacterized protein</fullName>
    </submittedName>
</protein>
<reference evidence="1" key="1">
    <citation type="submission" date="2021-02" db="EMBL/GenBank/DDBJ databases">
        <authorList>
            <person name="Nowell W R."/>
        </authorList>
    </citation>
    <scope>NUCLEOTIDE SEQUENCE</scope>
    <source>
        <strain evidence="1">Ploen Becks lab</strain>
    </source>
</reference>
<feature type="non-terminal residue" evidence="1">
    <location>
        <position position="1"/>
    </location>
</feature>
<evidence type="ECO:0000313" key="2">
    <source>
        <dbReference type="Proteomes" id="UP000663879"/>
    </source>
</evidence>
<name>A0A814E9Y2_9BILA</name>
<dbReference type="AlphaFoldDB" id="A0A814E9Y2"/>